<dbReference type="PANTHER" id="PTHR43080">
    <property type="entry name" value="CBS DOMAIN-CONTAINING PROTEIN CBSX3, MITOCHONDRIAL"/>
    <property type="match status" value="1"/>
</dbReference>
<evidence type="ECO:0000259" key="3">
    <source>
        <dbReference type="PROSITE" id="PS51371"/>
    </source>
</evidence>
<dbReference type="EMBL" id="MAAO01000006">
    <property type="protein sequence ID" value="OUR97106.1"/>
    <property type="molecule type" value="Genomic_DNA"/>
</dbReference>
<name>A0A1Y5F858_9BACT</name>
<dbReference type="Proteomes" id="UP000196531">
    <property type="component" value="Unassembled WGS sequence"/>
</dbReference>
<dbReference type="Pfam" id="PF00571">
    <property type="entry name" value="CBS"/>
    <property type="match status" value="4"/>
</dbReference>
<dbReference type="CDD" id="cd02205">
    <property type="entry name" value="CBS_pair_SF"/>
    <property type="match status" value="1"/>
</dbReference>
<sequence>MLDDSQEDFTLIDTEDFYAPLEALNLPVAKVIPRTTTIAEVLSILRKNGYGSLIIGETQVEGIVTERDFLFKVSSNFEQMKDQSVETIMTPNPFTLKESSTIYDAIQLMSSREFRHIPIICDSQIKVISVSDLISYTLNYFKEDLLAYGTKVDWAKNGVYLQDHAHYSDETAVTGKISTRVFDTPLRKIMFKEALYCDMDKTLDEVVDLMKKNKSGNIIFLAYETELKGILTERDILKNAYGEVDFSTTLGMEYMTENPHKLLEQDLIAIAVNNMSKYKYRSVIVANQAGFPVSVVSILEILKFISSQI</sequence>
<evidence type="ECO:0000313" key="5">
    <source>
        <dbReference type="Proteomes" id="UP000196531"/>
    </source>
</evidence>
<dbReference type="Gene3D" id="3.10.580.10">
    <property type="entry name" value="CBS-domain"/>
    <property type="match status" value="2"/>
</dbReference>
<gene>
    <name evidence="4" type="ORF">A9Q84_12310</name>
</gene>
<comment type="caution">
    <text evidence="4">The sequence shown here is derived from an EMBL/GenBank/DDBJ whole genome shotgun (WGS) entry which is preliminary data.</text>
</comment>
<dbReference type="SUPFAM" id="SSF54631">
    <property type="entry name" value="CBS-domain pair"/>
    <property type="match status" value="2"/>
</dbReference>
<dbReference type="SMART" id="SM00116">
    <property type="entry name" value="CBS"/>
    <property type="match status" value="4"/>
</dbReference>
<dbReference type="InterPro" id="IPR000644">
    <property type="entry name" value="CBS_dom"/>
</dbReference>
<dbReference type="PANTHER" id="PTHR43080:SF2">
    <property type="entry name" value="CBS DOMAIN-CONTAINING PROTEIN"/>
    <property type="match status" value="1"/>
</dbReference>
<feature type="domain" description="CBS" evidence="3">
    <location>
        <begin position="190"/>
        <end position="246"/>
    </location>
</feature>
<organism evidence="4 5">
    <name type="scientific">Halobacteriovorax marinus</name>
    <dbReference type="NCBI Taxonomy" id="97084"/>
    <lineage>
        <taxon>Bacteria</taxon>
        <taxon>Pseudomonadati</taxon>
        <taxon>Bdellovibrionota</taxon>
        <taxon>Bacteriovoracia</taxon>
        <taxon>Bacteriovoracales</taxon>
        <taxon>Halobacteriovoraceae</taxon>
        <taxon>Halobacteriovorax</taxon>
    </lineage>
</organism>
<feature type="domain" description="CBS" evidence="3">
    <location>
        <begin position="89"/>
        <end position="145"/>
    </location>
</feature>
<proteinExistence type="predicted"/>
<dbReference type="PROSITE" id="PS51371">
    <property type="entry name" value="CBS"/>
    <property type="match status" value="2"/>
</dbReference>
<dbReference type="InterPro" id="IPR051257">
    <property type="entry name" value="Diverse_CBS-Domain"/>
</dbReference>
<keyword evidence="1 2" id="KW-0129">CBS domain</keyword>
<evidence type="ECO:0000313" key="4">
    <source>
        <dbReference type="EMBL" id="OUR97106.1"/>
    </source>
</evidence>
<accession>A0A1Y5F858</accession>
<evidence type="ECO:0000256" key="1">
    <source>
        <dbReference type="ARBA" id="ARBA00023122"/>
    </source>
</evidence>
<reference evidence="5" key="1">
    <citation type="journal article" date="2017" name="Proc. Natl. Acad. Sci. U.S.A.">
        <title>Simulation of Deepwater Horizon oil plume reveals substrate specialization within a complex community of hydrocarbon-degraders.</title>
        <authorList>
            <person name="Hu P."/>
            <person name="Dubinsky E.A."/>
            <person name="Probst A.J."/>
            <person name="Wang J."/>
            <person name="Sieber C.M.K."/>
            <person name="Tom L.M."/>
            <person name="Gardinali P."/>
            <person name="Banfield J.F."/>
            <person name="Atlas R.M."/>
            <person name="Andersen G.L."/>
        </authorList>
    </citation>
    <scope>NUCLEOTIDE SEQUENCE [LARGE SCALE GENOMIC DNA]</scope>
</reference>
<protein>
    <recommendedName>
        <fullName evidence="3">CBS domain-containing protein</fullName>
    </recommendedName>
</protein>
<evidence type="ECO:0000256" key="2">
    <source>
        <dbReference type="PROSITE-ProRule" id="PRU00703"/>
    </source>
</evidence>
<dbReference type="AlphaFoldDB" id="A0A1Y5F858"/>
<dbReference type="InterPro" id="IPR046342">
    <property type="entry name" value="CBS_dom_sf"/>
</dbReference>